<dbReference type="Proteomes" id="UP000681722">
    <property type="component" value="Unassembled WGS sequence"/>
</dbReference>
<feature type="region of interest" description="Disordered" evidence="1">
    <location>
        <begin position="60"/>
        <end position="82"/>
    </location>
</feature>
<evidence type="ECO:0000256" key="1">
    <source>
        <dbReference type="SAM" id="MobiDB-lite"/>
    </source>
</evidence>
<organism evidence="2 6">
    <name type="scientific">Didymodactylos carnosus</name>
    <dbReference type="NCBI Taxonomy" id="1234261"/>
    <lineage>
        <taxon>Eukaryota</taxon>
        <taxon>Metazoa</taxon>
        <taxon>Spiralia</taxon>
        <taxon>Gnathifera</taxon>
        <taxon>Rotifera</taxon>
        <taxon>Eurotatoria</taxon>
        <taxon>Bdelloidea</taxon>
        <taxon>Philodinida</taxon>
        <taxon>Philodinidae</taxon>
        <taxon>Didymodactylos</taxon>
    </lineage>
</organism>
<feature type="compositionally biased region" description="Basic and acidic residues" evidence="1">
    <location>
        <begin position="240"/>
        <end position="250"/>
    </location>
</feature>
<keyword evidence="6" id="KW-1185">Reference proteome</keyword>
<dbReference type="EMBL" id="CAJOBC010003349">
    <property type="protein sequence ID" value="CAF3779178.1"/>
    <property type="molecule type" value="Genomic_DNA"/>
</dbReference>
<accession>A0A814HA81</accession>
<feature type="compositionally biased region" description="Basic and acidic residues" evidence="1">
    <location>
        <begin position="316"/>
        <end position="326"/>
    </location>
</feature>
<evidence type="ECO:0000313" key="4">
    <source>
        <dbReference type="EMBL" id="CAF3779178.1"/>
    </source>
</evidence>
<dbReference type="Proteomes" id="UP000663829">
    <property type="component" value="Unassembled WGS sequence"/>
</dbReference>
<sequence length="382" mass="42640">MLPLIIGLTTLGLLALLTLCCCCWYYLLCGTFARNLWKKQKPSDIDNLISRHEPGKNYRISDLELSSTSTRSRQPTESSDDCDLSLTSLFPLKGEGNVSITRVKKGQLSDTNDGIENSPLHITNNREVKQKPRVSIIKVNRIQSSVPNEERTDATVRKEDVEQDIPEILLPERRVSVVRLPRQKSSCYVEPLKSAISSNIVQARRRKSQVSLSKVKRISTAISEVSVMKVPRDSTTVKQESSHPSDESKASQRKRTNTITSEVSVVKVPRDSTAVKQESSRPSDESKASQRKRTDTTTSEVSVVKVPRDSTAVKQESSHPSDESIARQRKSIVINAPTIEQIYKQLQPPPSARSNVAVTKLSRVLKQVKDDRIDDAAVEDID</sequence>
<dbReference type="EMBL" id="CAJNOQ010003349">
    <property type="protein sequence ID" value="CAF1008043.1"/>
    <property type="molecule type" value="Genomic_DNA"/>
</dbReference>
<name>A0A814HA81_9BILA</name>
<evidence type="ECO:0000313" key="5">
    <source>
        <dbReference type="EMBL" id="CAF3779193.1"/>
    </source>
</evidence>
<evidence type="ECO:0000313" key="3">
    <source>
        <dbReference type="EMBL" id="CAF1008043.1"/>
    </source>
</evidence>
<gene>
    <name evidence="2" type="ORF">GPM918_LOCUS14113</name>
    <name evidence="3" type="ORF">GPM918_LOCUS14114</name>
    <name evidence="4" type="ORF">SRO942_LOCUS14113</name>
    <name evidence="5" type="ORF">SRO942_LOCUS14114</name>
</gene>
<dbReference type="EMBL" id="CAJOBC010003349">
    <property type="protein sequence ID" value="CAF3779193.1"/>
    <property type="molecule type" value="Genomic_DNA"/>
</dbReference>
<evidence type="ECO:0000313" key="6">
    <source>
        <dbReference type="Proteomes" id="UP000663829"/>
    </source>
</evidence>
<protein>
    <submittedName>
        <fullName evidence="2">Uncharacterized protein</fullName>
    </submittedName>
</protein>
<feature type="region of interest" description="Disordered" evidence="1">
    <location>
        <begin position="230"/>
        <end position="327"/>
    </location>
</feature>
<dbReference type="AlphaFoldDB" id="A0A814HA81"/>
<feature type="compositionally biased region" description="Basic and acidic residues" evidence="1">
    <location>
        <begin position="278"/>
        <end position="295"/>
    </location>
</feature>
<dbReference type="EMBL" id="CAJNOQ010003349">
    <property type="protein sequence ID" value="CAF1008023.1"/>
    <property type="molecule type" value="Genomic_DNA"/>
</dbReference>
<comment type="caution">
    <text evidence="2">The sequence shown here is derived from an EMBL/GenBank/DDBJ whole genome shotgun (WGS) entry which is preliminary data.</text>
</comment>
<evidence type="ECO:0000313" key="2">
    <source>
        <dbReference type="EMBL" id="CAF1008023.1"/>
    </source>
</evidence>
<proteinExistence type="predicted"/>
<reference evidence="2" key="1">
    <citation type="submission" date="2021-02" db="EMBL/GenBank/DDBJ databases">
        <authorList>
            <person name="Nowell W R."/>
        </authorList>
    </citation>
    <scope>NUCLEOTIDE SEQUENCE</scope>
</reference>
<feature type="compositionally biased region" description="Polar residues" evidence="1">
    <location>
        <begin position="64"/>
        <end position="77"/>
    </location>
</feature>